<dbReference type="InterPro" id="IPR051159">
    <property type="entry name" value="Hexapeptide_acetyltransf"/>
</dbReference>
<dbReference type="Gene3D" id="2.160.10.10">
    <property type="entry name" value="Hexapeptide repeat proteins"/>
    <property type="match status" value="1"/>
</dbReference>
<dbReference type="EMBL" id="KR007671">
    <property type="protein sequence ID" value="AKJ75275.1"/>
    <property type="molecule type" value="Genomic_DNA"/>
</dbReference>
<dbReference type="PATRIC" id="fig|573.1365.peg.251"/>
<dbReference type="Pfam" id="PF00132">
    <property type="entry name" value="Hexapep"/>
    <property type="match status" value="1"/>
</dbReference>
<dbReference type="CDD" id="cd05825">
    <property type="entry name" value="LbH_wcaF_like"/>
    <property type="match status" value="1"/>
</dbReference>
<evidence type="ECO:0000256" key="2">
    <source>
        <dbReference type="ARBA" id="ARBA00022679"/>
    </source>
</evidence>
<keyword evidence="2 3" id="KW-0808">Transferase</keyword>
<comment type="similarity">
    <text evidence="1">Belongs to the transferase hexapeptide repeat family.</text>
</comment>
<proteinExistence type="inferred from homology"/>
<dbReference type="GO" id="GO:0008374">
    <property type="term" value="F:O-acyltransferase activity"/>
    <property type="evidence" value="ECO:0007669"/>
    <property type="project" value="TreeGrafter"/>
</dbReference>
<protein>
    <submittedName>
        <fullName evidence="3">Putative acetyltransferase</fullName>
    </submittedName>
</protein>
<dbReference type="PANTHER" id="PTHR23416:SF23">
    <property type="entry name" value="ACETYLTRANSFERASE C18B11.09C-RELATED"/>
    <property type="match status" value="1"/>
</dbReference>
<dbReference type="PANTHER" id="PTHR23416">
    <property type="entry name" value="SIALIC ACID SYNTHASE-RELATED"/>
    <property type="match status" value="1"/>
</dbReference>
<dbReference type="AlphaFoldDB" id="A0A0G3EWH9"/>
<dbReference type="RefSeq" id="WP_071814213.1">
    <property type="nucleotide sequence ID" value="NZ_BFCT01000132.1"/>
</dbReference>
<evidence type="ECO:0000256" key="1">
    <source>
        <dbReference type="ARBA" id="ARBA00007274"/>
    </source>
</evidence>
<dbReference type="SUPFAM" id="SSF51161">
    <property type="entry name" value="Trimeric LpxA-like enzymes"/>
    <property type="match status" value="1"/>
</dbReference>
<dbReference type="InterPro" id="IPR001451">
    <property type="entry name" value="Hexapep"/>
</dbReference>
<sequence>MSQNLREFEMPKGFRGRNAVFVQAWWFVQSTFFSMSPQFCYRWRNFLLRLFGAKIGKGVIIRPTVKITYPWKVSIDDYSWVGDGATLYSLGRITIGKNSVVSQKSYLCTGSHDYLSDNFEIYSKDITIGDGCWLATDVFIAPGVTIGNDCLVGARSSVFSDLEGNHIYLGNPACKIKKRFNR</sequence>
<organism evidence="3">
    <name type="scientific">Klebsiella pneumoniae</name>
    <dbReference type="NCBI Taxonomy" id="573"/>
    <lineage>
        <taxon>Bacteria</taxon>
        <taxon>Pseudomonadati</taxon>
        <taxon>Pseudomonadota</taxon>
        <taxon>Gammaproteobacteria</taxon>
        <taxon>Enterobacterales</taxon>
        <taxon>Enterobacteriaceae</taxon>
        <taxon>Klebsiella/Raoultella group</taxon>
        <taxon>Klebsiella</taxon>
        <taxon>Klebsiella pneumoniae complex</taxon>
    </lineage>
</organism>
<evidence type="ECO:0000313" key="3">
    <source>
        <dbReference type="EMBL" id="AKJ75275.1"/>
    </source>
</evidence>
<name>A0A0G3EWH9_KLEPN</name>
<accession>A0A0G3EWH9</accession>
<gene>
    <name evidence="3" type="ORF">K242An_00013</name>
</gene>
<dbReference type="NCBIfam" id="NF007797">
    <property type="entry name" value="PRK10502.1"/>
    <property type="match status" value="1"/>
</dbReference>
<reference evidence="3" key="1">
    <citation type="journal article" date="2015" name="Genome Biol. Evol.">
        <title>Extensive Capsule Locus Variation and Large-Scale Genomic Recombination within the Klebsiella pneumoniae Clonal Group 258.</title>
        <authorList>
            <person name="Wyres K.L."/>
            <person name="Gorrie C."/>
            <person name="Edwards D.J."/>
            <person name="Wertheim H.F."/>
            <person name="Hsu L.Y."/>
            <person name="Van Kinh N."/>
            <person name="Zadoks R."/>
            <person name="Baker S."/>
            <person name="Holt K.E."/>
        </authorList>
    </citation>
    <scope>NUCLEOTIDE SEQUENCE</scope>
    <source>
        <strain evidence="3">K242An</strain>
    </source>
</reference>
<dbReference type="InterPro" id="IPR011004">
    <property type="entry name" value="Trimer_LpxA-like_sf"/>
</dbReference>
<dbReference type="GO" id="GO:0005829">
    <property type="term" value="C:cytosol"/>
    <property type="evidence" value="ECO:0007669"/>
    <property type="project" value="TreeGrafter"/>
</dbReference>